<name>U9SYA2_RHIID</name>
<dbReference type="AlphaFoldDB" id="U9SYA2"/>
<dbReference type="EMBL" id="KI296852">
    <property type="protein sequence ID" value="ESA00934.1"/>
    <property type="molecule type" value="Genomic_DNA"/>
</dbReference>
<evidence type="ECO:0000313" key="1">
    <source>
        <dbReference type="EMBL" id="ESA00934.1"/>
    </source>
</evidence>
<proteinExistence type="predicted"/>
<reference evidence="1" key="1">
    <citation type="submission" date="2013-07" db="EMBL/GenBank/DDBJ databases">
        <title>The genome of an arbuscular mycorrhizal fungus provides insights into the evolution of the oldest plant symbiosis.</title>
        <authorList>
            <consortium name="DOE Joint Genome Institute"/>
            <person name="Tisserant E."/>
            <person name="Malbreil M."/>
            <person name="Kuo A."/>
            <person name="Kohler A."/>
            <person name="Symeonidi A."/>
            <person name="Balestrini R."/>
            <person name="Charron P."/>
            <person name="Duensing N."/>
            <person name="Frei-dit-Frey N."/>
            <person name="Gianinazzi-Pearson V."/>
            <person name="Gilbert B."/>
            <person name="Handa Y."/>
            <person name="Hijri M."/>
            <person name="Kaul R."/>
            <person name="Kawaguchi M."/>
            <person name="Krajinski F."/>
            <person name="Lammers P."/>
            <person name="Lapierre D."/>
            <person name="Masclaux F.G."/>
            <person name="Murat C."/>
            <person name="Morin E."/>
            <person name="Ndikumana S."/>
            <person name="Pagni M."/>
            <person name="Petitpierre D."/>
            <person name="Requena N."/>
            <person name="Rosikiewicz P."/>
            <person name="Riley R."/>
            <person name="Saito K."/>
            <person name="San Clemente H."/>
            <person name="Shapiro H."/>
            <person name="van Tuinen D."/>
            <person name="Becard G."/>
            <person name="Bonfante P."/>
            <person name="Paszkowski U."/>
            <person name="Shachar-Hill Y."/>
            <person name="Young J.P."/>
            <person name="Sanders I.R."/>
            <person name="Henrissat B."/>
            <person name="Rensing S.A."/>
            <person name="Grigoriev I.V."/>
            <person name="Corradi N."/>
            <person name="Roux C."/>
            <person name="Martin F."/>
        </authorList>
    </citation>
    <scope>NUCLEOTIDE SEQUENCE</scope>
    <source>
        <strain evidence="1">DAOM 197198</strain>
    </source>
</reference>
<sequence length="51" mass="5862">MENAIIKLFSGNSLKINFEGSGIKSSRLIINNELFNRRHLDLSKIKDEFIP</sequence>
<gene>
    <name evidence="1" type="ORF">GLOINDRAFT_338253</name>
</gene>
<dbReference type="HOGENOM" id="CLU_3107616_0_0_1"/>
<accession>U9SYA2</accession>
<protein>
    <submittedName>
        <fullName evidence="1">Uncharacterized protein</fullName>
    </submittedName>
</protein>
<organism evidence="1">
    <name type="scientific">Rhizophagus irregularis (strain DAOM 181602 / DAOM 197198 / MUCL 43194)</name>
    <name type="common">Arbuscular mycorrhizal fungus</name>
    <name type="synonym">Glomus intraradices</name>
    <dbReference type="NCBI Taxonomy" id="747089"/>
    <lineage>
        <taxon>Eukaryota</taxon>
        <taxon>Fungi</taxon>
        <taxon>Fungi incertae sedis</taxon>
        <taxon>Mucoromycota</taxon>
        <taxon>Glomeromycotina</taxon>
        <taxon>Glomeromycetes</taxon>
        <taxon>Glomerales</taxon>
        <taxon>Glomeraceae</taxon>
        <taxon>Rhizophagus</taxon>
    </lineage>
</organism>